<dbReference type="PANTHER" id="PTHR33116">
    <property type="entry name" value="REVERSE TRANSCRIPTASE ZINC-BINDING DOMAIN-CONTAINING PROTEIN-RELATED-RELATED"/>
    <property type="match status" value="1"/>
</dbReference>
<evidence type="ECO:0000313" key="2">
    <source>
        <dbReference type="EMBL" id="KAK9933800.1"/>
    </source>
</evidence>
<feature type="domain" description="Reverse transcriptase" evidence="1">
    <location>
        <begin position="1"/>
        <end position="193"/>
    </location>
</feature>
<reference evidence="2 3" key="1">
    <citation type="journal article" date="2023" name="G3 (Bethesda)">
        <title>A chromosome-length genome assembly and annotation of blackberry (Rubus argutus, cv. 'Hillquist').</title>
        <authorList>
            <person name="Bruna T."/>
            <person name="Aryal R."/>
            <person name="Dudchenko O."/>
            <person name="Sargent D.J."/>
            <person name="Mead D."/>
            <person name="Buti M."/>
            <person name="Cavallini A."/>
            <person name="Hytonen T."/>
            <person name="Andres J."/>
            <person name="Pham M."/>
            <person name="Weisz D."/>
            <person name="Mascagni F."/>
            <person name="Usai G."/>
            <person name="Natali L."/>
            <person name="Bassil N."/>
            <person name="Fernandez G.E."/>
            <person name="Lomsadze A."/>
            <person name="Armour M."/>
            <person name="Olukolu B."/>
            <person name="Poorten T."/>
            <person name="Britton C."/>
            <person name="Davik J."/>
            <person name="Ashrafi H."/>
            <person name="Aiden E.L."/>
            <person name="Borodovsky M."/>
            <person name="Worthington M."/>
        </authorList>
    </citation>
    <scope>NUCLEOTIDE SEQUENCE [LARGE SCALE GENOMIC DNA]</scope>
    <source>
        <strain evidence="2">PI 553951</strain>
    </source>
</reference>
<dbReference type="PROSITE" id="PS50878">
    <property type="entry name" value="RT_POL"/>
    <property type="match status" value="1"/>
</dbReference>
<proteinExistence type="predicted"/>
<dbReference type="EMBL" id="JBEDUW010000004">
    <property type="protein sequence ID" value="KAK9933800.1"/>
    <property type="molecule type" value="Genomic_DNA"/>
</dbReference>
<dbReference type="PANTHER" id="PTHR33116:SF86">
    <property type="entry name" value="REVERSE TRANSCRIPTASE DOMAIN-CONTAINING PROTEIN"/>
    <property type="match status" value="1"/>
</dbReference>
<evidence type="ECO:0000259" key="1">
    <source>
        <dbReference type="PROSITE" id="PS50878"/>
    </source>
</evidence>
<dbReference type="InterPro" id="IPR043502">
    <property type="entry name" value="DNA/RNA_pol_sf"/>
</dbReference>
<keyword evidence="3" id="KW-1185">Reference proteome</keyword>
<dbReference type="InterPro" id="IPR000477">
    <property type="entry name" value="RT_dom"/>
</dbReference>
<sequence>MIGFEVTHFVKRLKNANSGVVVLKLDMAKAYDRVEWCFLEAMMLRLGFHEEWVRGIMDCLTSVSFSVLWKGNPLGIFLPSRGIRQGCPLSPDLFLFVTEGFSTLLWFSETSGALSGVQISRFTLSILHLFYADDSLLFFVVNQETPQVCSIVFRIFEEVSGQKINFQKSAMSFNPNIETDFREYLSAFLGIPIVDFRETYLGLPTLAGKRKRSLFKVVRDRIWQKVNSYKEKLFSQAGKEILLKSVVQVIPSYSMSVFRMPVSLGHELSSFSARFWWGRFKGKKGIHWLRWSQSCKN</sequence>
<protein>
    <recommendedName>
        <fullName evidence="1">Reverse transcriptase domain-containing protein</fullName>
    </recommendedName>
</protein>
<dbReference type="Proteomes" id="UP001457282">
    <property type="component" value="Unassembled WGS sequence"/>
</dbReference>
<gene>
    <name evidence="2" type="ORF">M0R45_020975</name>
</gene>
<organism evidence="2 3">
    <name type="scientific">Rubus argutus</name>
    <name type="common">Southern blackberry</name>
    <dbReference type="NCBI Taxonomy" id="59490"/>
    <lineage>
        <taxon>Eukaryota</taxon>
        <taxon>Viridiplantae</taxon>
        <taxon>Streptophyta</taxon>
        <taxon>Embryophyta</taxon>
        <taxon>Tracheophyta</taxon>
        <taxon>Spermatophyta</taxon>
        <taxon>Magnoliopsida</taxon>
        <taxon>eudicotyledons</taxon>
        <taxon>Gunneridae</taxon>
        <taxon>Pentapetalae</taxon>
        <taxon>rosids</taxon>
        <taxon>fabids</taxon>
        <taxon>Rosales</taxon>
        <taxon>Rosaceae</taxon>
        <taxon>Rosoideae</taxon>
        <taxon>Rosoideae incertae sedis</taxon>
        <taxon>Rubus</taxon>
    </lineage>
</organism>
<dbReference type="AlphaFoldDB" id="A0AAW1XAE4"/>
<dbReference type="Pfam" id="PF00078">
    <property type="entry name" value="RVT_1"/>
    <property type="match status" value="1"/>
</dbReference>
<evidence type="ECO:0000313" key="3">
    <source>
        <dbReference type="Proteomes" id="UP001457282"/>
    </source>
</evidence>
<name>A0AAW1XAE4_RUBAR</name>
<dbReference type="SUPFAM" id="SSF56672">
    <property type="entry name" value="DNA/RNA polymerases"/>
    <property type="match status" value="1"/>
</dbReference>
<comment type="caution">
    <text evidence="2">The sequence shown here is derived from an EMBL/GenBank/DDBJ whole genome shotgun (WGS) entry which is preliminary data.</text>
</comment>
<accession>A0AAW1XAE4</accession>